<protein>
    <submittedName>
        <fullName evidence="9">Response regulator transcription factor</fullName>
    </submittedName>
</protein>
<evidence type="ECO:0000256" key="5">
    <source>
        <dbReference type="PROSITE-ProRule" id="PRU00169"/>
    </source>
</evidence>
<dbReference type="PRINTS" id="PR00038">
    <property type="entry name" value="HTHLUXR"/>
</dbReference>
<feature type="domain" description="Response regulatory" evidence="8">
    <location>
        <begin position="44"/>
        <end position="159"/>
    </location>
</feature>
<dbReference type="CDD" id="cd06170">
    <property type="entry name" value="LuxR_C_like"/>
    <property type="match status" value="1"/>
</dbReference>
<dbReference type="PROSITE" id="PS50043">
    <property type="entry name" value="HTH_LUXR_2"/>
    <property type="match status" value="1"/>
</dbReference>
<dbReference type="Pfam" id="PF00196">
    <property type="entry name" value="GerE"/>
    <property type="match status" value="1"/>
</dbReference>
<feature type="region of interest" description="Disordered" evidence="6">
    <location>
        <begin position="1"/>
        <end position="38"/>
    </location>
</feature>
<evidence type="ECO:0000259" key="8">
    <source>
        <dbReference type="PROSITE" id="PS50110"/>
    </source>
</evidence>
<feature type="compositionally biased region" description="Basic and acidic residues" evidence="6">
    <location>
        <begin position="1"/>
        <end position="17"/>
    </location>
</feature>
<dbReference type="PROSITE" id="PS00622">
    <property type="entry name" value="HTH_LUXR_1"/>
    <property type="match status" value="1"/>
</dbReference>
<evidence type="ECO:0000256" key="4">
    <source>
        <dbReference type="ARBA" id="ARBA00023163"/>
    </source>
</evidence>
<keyword evidence="3" id="KW-0238">DNA-binding</keyword>
<feature type="domain" description="HTH luxR-type" evidence="7">
    <location>
        <begin position="184"/>
        <end position="249"/>
    </location>
</feature>
<dbReference type="CDD" id="cd17535">
    <property type="entry name" value="REC_NarL-like"/>
    <property type="match status" value="1"/>
</dbReference>
<evidence type="ECO:0000259" key="7">
    <source>
        <dbReference type="PROSITE" id="PS50043"/>
    </source>
</evidence>
<dbReference type="InterPro" id="IPR039420">
    <property type="entry name" value="WalR-like"/>
</dbReference>
<name>A0ABP8UM09_9ACTN</name>
<dbReference type="PANTHER" id="PTHR43214">
    <property type="entry name" value="TWO-COMPONENT RESPONSE REGULATOR"/>
    <property type="match status" value="1"/>
</dbReference>
<dbReference type="PANTHER" id="PTHR43214:SF24">
    <property type="entry name" value="TRANSCRIPTIONAL REGULATORY PROTEIN NARL-RELATED"/>
    <property type="match status" value="1"/>
</dbReference>
<keyword evidence="4" id="KW-0804">Transcription</keyword>
<dbReference type="EMBL" id="BAABHK010000010">
    <property type="protein sequence ID" value="GAA4632231.1"/>
    <property type="molecule type" value="Genomic_DNA"/>
</dbReference>
<evidence type="ECO:0000313" key="10">
    <source>
        <dbReference type="Proteomes" id="UP001501442"/>
    </source>
</evidence>
<dbReference type="InterPro" id="IPR011006">
    <property type="entry name" value="CheY-like_superfamily"/>
</dbReference>
<dbReference type="PROSITE" id="PS50110">
    <property type="entry name" value="RESPONSE_REGULATORY"/>
    <property type="match status" value="1"/>
</dbReference>
<keyword evidence="1 5" id="KW-0597">Phosphoprotein</keyword>
<evidence type="ECO:0000256" key="6">
    <source>
        <dbReference type="SAM" id="MobiDB-lite"/>
    </source>
</evidence>
<organism evidence="9 10">
    <name type="scientific">Actinoallomurus vinaceus</name>
    <dbReference type="NCBI Taxonomy" id="1080074"/>
    <lineage>
        <taxon>Bacteria</taxon>
        <taxon>Bacillati</taxon>
        <taxon>Actinomycetota</taxon>
        <taxon>Actinomycetes</taxon>
        <taxon>Streptosporangiales</taxon>
        <taxon>Thermomonosporaceae</taxon>
        <taxon>Actinoallomurus</taxon>
    </lineage>
</organism>
<feature type="modified residue" description="4-aspartylphosphate" evidence="5">
    <location>
        <position position="94"/>
    </location>
</feature>
<dbReference type="SUPFAM" id="SSF52172">
    <property type="entry name" value="CheY-like"/>
    <property type="match status" value="1"/>
</dbReference>
<evidence type="ECO:0000256" key="2">
    <source>
        <dbReference type="ARBA" id="ARBA00023015"/>
    </source>
</evidence>
<dbReference type="InterPro" id="IPR001789">
    <property type="entry name" value="Sig_transdc_resp-reg_receiver"/>
</dbReference>
<dbReference type="SMART" id="SM00448">
    <property type="entry name" value="REC"/>
    <property type="match status" value="1"/>
</dbReference>
<proteinExistence type="predicted"/>
<sequence>MDADAPRDEGEPVDAHAPRNQGEPVDTGTPGNEGKPIDVHAPLPVLVVDDHPIWRDGIAEKLAAAGLTVVGTAGDGAQALRVARATRPRVVLLDLHLPDLPGAEVTRRLLAADRAIRVLVLSASGERQDVLDAVTAGATGYLTKSASLDEVIAAVRSAAAGEAVFTPGLAGLVLGEYRRLVGAPERETPRLTNRETEVLRLVAKGLTYREIAERLVLSHRTVQNHVQNTLTKLQLHNKAQLVRYALEQGLD</sequence>
<dbReference type="InterPro" id="IPR000792">
    <property type="entry name" value="Tscrpt_reg_LuxR_C"/>
</dbReference>
<gene>
    <name evidence="9" type="ORF">GCM10023196_064790</name>
</gene>
<accession>A0ABP8UM09</accession>
<comment type="caution">
    <text evidence="9">The sequence shown here is derived from an EMBL/GenBank/DDBJ whole genome shotgun (WGS) entry which is preliminary data.</text>
</comment>
<reference evidence="10" key="1">
    <citation type="journal article" date="2019" name="Int. J. Syst. Evol. Microbiol.">
        <title>The Global Catalogue of Microorganisms (GCM) 10K type strain sequencing project: providing services to taxonomists for standard genome sequencing and annotation.</title>
        <authorList>
            <consortium name="The Broad Institute Genomics Platform"/>
            <consortium name="The Broad Institute Genome Sequencing Center for Infectious Disease"/>
            <person name="Wu L."/>
            <person name="Ma J."/>
        </authorList>
    </citation>
    <scope>NUCLEOTIDE SEQUENCE [LARGE SCALE GENOMIC DNA]</scope>
    <source>
        <strain evidence="10">JCM 17939</strain>
    </source>
</reference>
<dbReference type="Gene3D" id="3.40.50.2300">
    <property type="match status" value="1"/>
</dbReference>
<evidence type="ECO:0000256" key="1">
    <source>
        <dbReference type="ARBA" id="ARBA00022553"/>
    </source>
</evidence>
<evidence type="ECO:0000256" key="3">
    <source>
        <dbReference type="ARBA" id="ARBA00023125"/>
    </source>
</evidence>
<evidence type="ECO:0000313" key="9">
    <source>
        <dbReference type="EMBL" id="GAA4632231.1"/>
    </source>
</evidence>
<keyword evidence="10" id="KW-1185">Reference proteome</keyword>
<keyword evidence="2" id="KW-0805">Transcription regulation</keyword>
<dbReference type="InterPro" id="IPR058245">
    <property type="entry name" value="NreC/VraR/RcsB-like_REC"/>
</dbReference>
<dbReference type="Proteomes" id="UP001501442">
    <property type="component" value="Unassembled WGS sequence"/>
</dbReference>
<dbReference type="SMART" id="SM00421">
    <property type="entry name" value="HTH_LUXR"/>
    <property type="match status" value="1"/>
</dbReference>
<dbReference type="Pfam" id="PF00072">
    <property type="entry name" value="Response_reg"/>
    <property type="match status" value="1"/>
</dbReference>